<evidence type="ECO:0000256" key="4">
    <source>
        <dbReference type="ARBA" id="ARBA00022787"/>
    </source>
</evidence>
<evidence type="ECO:0000256" key="11">
    <source>
        <dbReference type="HAMAP-Rule" id="MF_03018"/>
    </source>
</evidence>
<evidence type="ECO:0000256" key="1">
    <source>
        <dbReference type="ARBA" id="ARBA00001974"/>
    </source>
</evidence>
<dbReference type="GO" id="GO:0071949">
    <property type="term" value="F:FAD binding"/>
    <property type="evidence" value="ECO:0007669"/>
    <property type="project" value="InterPro"/>
</dbReference>
<dbReference type="PANTHER" id="PTHR46028:SF2">
    <property type="entry name" value="KYNURENINE 3-MONOOXYGENASE"/>
    <property type="match status" value="1"/>
</dbReference>
<reference evidence="13 14" key="1">
    <citation type="journal article" date="2023" name="Elife">
        <title>Identification of key yeast species and microbe-microbe interactions impacting larval growth of Drosophila in the wild.</title>
        <authorList>
            <person name="Mure A."/>
            <person name="Sugiura Y."/>
            <person name="Maeda R."/>
            <person name="Honda K."/>
            <person name="Sakurai N."/>
            <person name="Takahashi Y."/>
            <person name="Watada M."/>
            <person name="Katoh T."/>
            <person name="Gotoh A."/>
            <person name="Gotoh Y."/>
            <person name="Taniguchi I."/>
            <person name="Nakamura K."/>
            <person name="Hayashi T."/>
            <person name="Katayama T."/>
            <person name="Uemura T."/>
            <person name="Hattori Y."/>
        </authorList>
    </citation>
    <scope>NUCLEOTIDE SEQUENCE [LARGE SCALE GENOMIC DNA]</scope>
    <source>
        <strain evidence="13 14">KH-74</strain>
    </source>
</reference>
<dbReference type="AlphaFoldDB" id="A0AAV5RUF4"/>
<evidence type="ECO:0000256" key="9">
    <source>
        <dbReference type="ARBA" id="ARBA00023128"/>
    </source>
</evidence>
<dbReference type="HAMAP" id="MF_01971">
    <property type="entry name" value="Kynurenine_monooxygenase"/>
    <property type="match status" value="1"/>
</dbReference>
<evidence type="ECO:0000256" key="10">
    <source>
        <dbReference type="ARBA" id="ARBA00047818"/>
    </source>
</evidence>
<keyword evidence="5 11" id="KW-0274">FAD</keyword>
<keyword evidence="2 11" id="KW-0285">Flavoprotein</keyword>
<sequence length="458" mass="51222">MSAVSTPQFEGKVAVVGAGLVGCLAAIALAQRGYNVSVLEYRDDPRLASTTDRNLRSINLAISDRGIHALKVIDPELCARVFHDIVPMMGRMVHDRQGRLSSLAYSTSGEHINSISRASLNNDLLNELDKIENIKVLFGHKLLKADFSDSVQTCTLLTSKGEKQLTFDFVIGADGCFSTTRAQMQRAVRMDYKQEYIDRCYIELYMAPKKGQADGKFAISKNHLHIWPRGKHMLIALPNADGSFTVTFFAPWSLVDSLVGSLDDTRAFLQSNFPDAMDIMGLDEVANEFINNPKGPLMCVECKPYNLPNGNAILIGDAAHSMVPFYGQGMNCGFEDVRVLMELLDKHHGDRAAAFSAYTETRHEDLVTINKLARENYRVMSERVTSVWFNVYKHIDELAHRVLGEHWLTLYTMISFRANIPYSDAVRRDARQRAIVKWLSISGLSVSIALALRRLARA</sequence>
<evidence type="ECO:0000313" key="14">
    <source>
        <dbReference type="Proteomes" id="UP001377567"/>
    </source>
</evidence>
<keyword evidence="3 11" id="KW-0662">Pyridine nucleotide biosynthesis</keyword>
<evidence type="ECO:0000256" key="7">
    <source>
        <dbReference type="ARBA" id="ARBA00023002"/>
    </source>
</evidence>
<dbReference type="PRINTS" id="PR00420">
    <property type="entry name" value="RNGMNOXGNASE"/>
</dbReference>
<dbReference type="GO" id="GO:0043420">
    <property type="term" value="P:anthranilate metabolic process"/>
    <property type="evidence" value="ECO:0007669"/>
    <property type="project" value="UniProtKB-UniRule"/>
</dbReference>
<evidence type="ECO:0000259" key="12">
    <source>
        <dbReference type="Pfam" id="PF01494"/>
    </source>
</evidence>
<keyword evidence="14" id="KW-1185">Reference proteome</keyword>
<dbReference type="Pfam" id="PF01494">
    <property type="entry name" value="FAD_binding_3"/>
    <property type="match status" value="1"/>
</dbReference>
<dbReference type="Proteomes" id="UP001377567">
    <property type="component" value="Unassembled WGS sequence"/>
</dbReference>
<dbReference type="PANTHER" id="PTHR46028">
    <property type="entry name" value="KYNURENINE 3-MONOOXYGENASE"/>
    <property type="match status" value="1"/>
</dbReference>
<dbReference type="Gene3D" id="3.50.50.60">
    <property type="entry name" value="FAD/NAD(P)-binding domain"/>
    <property type="match status" value="1"/>
</dbReference>
<organism evidence="13 14">
    <name type="scientific">Maudiozyma humilis</name>
    <name type="common">Sour dough yeast</name>
    <name type="synonym">Kazachstania humilis</name>
    <dbReference type="NCBI Taxonomy" id="51915"/>
    <lineage>
        <taxon>Eukaryota</taxon>
        <taxon>Fungi</taxon>
        <taxon>Dikarya</taxon>
        <taxon>Ascomycota</taxon>
        <taxon>Saccharomycotina</taxon>
        <taxon>Saccharomycetes</taxon>
        <taxon>Saccharomycetales</taxon>
        <taxon>Saccharomycetaceae</taxon>
        <taxon>Maudiozyma</taxon>
    </lineage>
</organism>
<keyword evidence="4 11" id="KW-1000">Mitochondrion outer membrane</keyword>
<evidence type="ECO:0000256" key="8">
    <source>
        <dbReference type="ARBA" id="ARBA00023033"/>
    </source>
</evidence>
<keyword evidence="7 11" id="KW-0560">Oxidoreductase</keyword>
<dbReference type="FunFam" id="3.50.50.60:FF:000129">
    <property type="entry name" value="Kynurenine 3-monooxygenase"/>
    <property type="match status" value="1"/>
</dbReference>
<keyword evidence="6 11" id="KW-0521">NADP</keyword>
<keyword evidence="9 11" id="KW-0496">Mitochondrion</keyword>
<comment type="function">
    <text evidence="11">Catalyzes the hydroxylation of L-kynurenine (L-Kyn) to form 3-hydroxy-L-kynurenine (L-3OHKyn). Required for synthesis of quinolinic acid.</text>
</comment>
<dbReference type="GO" id="GO:0006569">
    <property type="term" value="P:L-tryptophan catabolic process"/>
    <property type="evidence" value="ECO:0007669"/>
    <property type="project" value="UniProtKB-UniRule"/>
</dbReference>
<dbReference type="GO" id="GO:0019805">
    <property type="term" value="P:quinolinate biosynthetic process"/>
    <property type="evidence" value="ECO:0007669"/>
    <property type="project" value="UniProtKB-UniRule"/>
</dbReference>
<dbReference type="GO" id="GO:0034354">
    <property type="term" value="P:'de novo' NAD+ biosynthetic process from L-tryptophan"/>
    <property type="evidence" value="ECO:0007669"/>
    <property type="project" value="UniProtKB-UniRule"/>
</dbReference>
<comment type="catalytic activity">
    <reaction evidence="10 11">
        <text>L-kynurenine + NADPH + O2 + H(+) = 3-hydroxy-L-kynurenine + NADP(+) + H2O</text>
        <dbReference type="Rhea" id="RHEA:20545"/>
        <dbReference type="ChEBI" id="CHEBI:15377"/>
        <dbReference type="ChEBI" id="CHEBI:15378"/>
        <dbReference type="ChEBI" id="CHEBI:15379"/>
        <dbReference type="ChEBI" id="CHEBI:57783"/>
        <dbReference type="ChEBI" id="CHEBI:57959"/>
        <dbReference type="ChEBI" id="CHEBI:58125"/>
        <dbReference type="ChEBI" id="CHEBI:58349"/>
        <dbReference type="EC" id="1.14.13.9"/>
    </reaction>
</comment>
<keyword evidence="8 11" id="KW-0503">Monooxygenase</keyword>
<dbReference type="GO" id="GO:0070189">
    <property type="term" value="P:kynurenine metabolic process"/>
    <property type="evidence" value="ECO:0007669"/>
    <property type="project" value="TreeGrafter"/>
</dbReference>
<dbReference type="SUPFAM" id="SSF51905">
    <property type="entry name" value="FAD/NAD(P)-binding domain"/>
    <property type="match status" value="1"/>
</dbReference>
<dbReference type="EC" id="1.14.13.9" evidence="11"/>
<dbReference type="GO" id="GO:0004502">
    <property type="term" value="F:kynurenine 3-monooxygenase activity"/>
    <property type="evidence" value="ECO:0007669"/>
    <property type="project" value="UniProtKB-UniRule"/>
</dbReference>
<dbReference type="EMBL" id="BTGD01000005">
    <property type="protein sequence ID" value="GMM55224.1"/>
    <property type="molecule type" value="Genomic_DNA"/>
</dbReference>
<dbReference type="InterPro" id="IPR002938">
    <property type="entry name" value="FAD-bd"/>
</dbReference>
<name>A0AAV5RUF4_MAUHU</name>
<comment type="cofactor">
    <cofactor evidence="1 11">
        <name>FAD</name>
        <dbReference type="ChEBI" id="CHEBI:57692"/>
    </cofactor>
</comment>
<evidence type="ECO:0000256" key="6">
    <source>
        <dbReference type="ARBA" id="ARBA00022857"/>
    </source>
</evidence>
<dbReference type="InterPro" id="IPR036188">
    <property type="entry name" value="FAD/NAD-bd_sf"/>
</dbReference>
<evidence type="ECO:0000256" key="5">
    <source>
        <dbReference type="ARBA" id="ARBA00022827"/>
    </source>
</evidence>
<evidence type="ECO:0000256" key="2">
    <source>
        <dbReference type="ARBA" id="ARBA00022630"/>
    </source>
</evidence>
<comment type="similarity">
    <text evidence="11">Belongs to the aromatic-ring hydroxylase family. KMO subfamily.</text>
</comment>
<gene>
    <name evidence="11" type="primary">BNA4</name>
    <name evidence="13" type="ORF">DAKH74_018400</name>
</gene>
<dbReference type="InterPro" id="IPR027545">
    <property type="entry name" value="Kynurenine_monooxygenase"/>
</dbReference>
<comment type="subcellular location">
    <subcellularLocation>
        <location evidence="11">Mitochondrion outer membrane</location>
    </subcellularLocation>
</comment>
<proteinExistence type="inferred from homology"/>
<accession>A0AAV5RUF4</accession>
<comment type="caution">
    <text evidence="13">The sequence shown here is derived from an EMBL/GenBank/DDBJ whole genome shotgun (WGS) entry which is preliminary data.</text>
</comment>
<keyword evidence="11" id="KW-0472">Membrane</keyword>
<evidence type="ECO:0000313" key="13">
    <source>
        <dbReference type="EMBL" id="GMM55224.1"/>
    </source>
</evidence>
<comment type="pathway">
    <text evidence="11">Cofactor biosynthesis; NAD(+) biosynthesis; quinolinate from L-kynurenine: step 1/3.</text>
</comment>
<evidence type="ECO:0000256" key="3">
    <source>
        <dbReference type="ARBA" id="ARBA00022642"/>
    </source>
</evidence>
<feature type="domain" description="FAD-binding" evidence="12">
    <location>
        <begin position="12"/>
        <end position="363"/>
    </location>
</feature>
<protein>
    <recommendedName>
        <fullName evidence="11">Kynurenine 3-monooxygenase</fullName>
        <ecNumber evidence="11">1.14.13.9</ecNumber>
    </recommendedName>
    <alternativeName>
        <fullName evidence="11">Biosynthesis of nicotinic acid protein 4</fullName>
    </alternativeName>
    <alternativeName>
        <fullName evidence="11">Kynurenine 3-hydroxylase</fullName>
    </alternativeName>
</protein>
<dbReference type="GO" id="GO:0005741">
    <property type="term" value="C:mitochondrial outer membrane"/>
    <property type="evidence" value="ECO:0007669"/>
    <property type="project" value="UniProtKB-SubCell"/>
</dbReference>